<dbReference type="PROSITE" id="PS51677">
    <property type="entry name" value="NODB"/>
    <property type="match status" value="1"/>
</dbReference>
<organism evidence="4 5">
    <name type="scientific">Candidatus Nitrosoglobus terrae</name>
    <dbReference type="NCBI Taxonomy" id="1630141"/>
    <lineage>
        <taxon>Bacteria</taxon>
        <taxon>Pseudomonadati</taxon>
        <taxon>Pseudomonadota</taxon>
        <taxon>Gammaproteobacteria</taxon>
        <taxon>Chromatiales</taxon>
        <taxon>Chromatiaceae</taxon>
        <taxon>Candidatus Nitrosoglobus</taxon>
    </lineage>
</organism>
<dbReference type="PANTHER" id="PTHR34216">
    <property type="match status" value="1"/>
</dbReference>
<dbReference type="InterPro" id="IPR011330">
    <property type="entry name" value="Glyco_hydro/deAcase_b/a-brl"/>
</dbReference>
<dbReference type="Gene3D" id="3.20.20.370">
    <property type="entry name" value="Glycoside hydrolase/deacetylase"/>
    <property type="match status" value="1"/>
</dbReference>
<dbReference type="EMBL" id="AP014836">
    <property type="protein sequence ID" value="BAW80582.1"/>
    <property type="molecule type" value="Genomic_DNA"/>
</dbReference>
<dbReference type="Pfam" id="PF01522">
    <property type="entry name" value="Polysacc_deac_1"/>
    <property type="match status" value="2"/>
</dbReference>
<evidence type="ECO:0000256" key="2">
    <source>
        <dbReference type="ARBA" id="ARBA00022729"/>
    </source>
</evidence>
<dbReference type="KEGG" id="ntt:TAO_1212"/>
<dbReference type="GO" id="GO:0005975">
    <property type="term" value="P:carbohydrate metabolic process"/>
    <property type="evidence" value="ECO:0007669"/>
    <property type="project" value="InterPro"/>
</dbReference>
<protein>
    <submittedName>
        <fullName evidence="4">Polysaccharide deacetylase</fullName>
    </submittedName>
</protein>
<keyword evidence="2" id="KW-0732">Signal</keyword>
<dbReference type="InterPro" id="IPR051398">
    <property type="entry name" value="Polysacch_Deacetylase"/>
</dbReference>
<accession>A0A1Q2SN87</accession>
<evidence type="ECO:0000313" key="4">
    <source>
        <dbReference type="EMBL" id="BAW80582.1"/>
    </source>
</evidence>
<name>A0A1Q2SN87_9GAMM</name>
<feature type="domain" description="NodB homology" evidence="3">
    <location>
        <begin position="78"/>
        <end position="326"/>
    </location>
</feature>
<reference evidence="4 5" key="1">
    <citation type="journal article" date="2017" name="ISME J.">
        <title>An acid-tolerant ammonia-oxidizing ?-proteobacterium from soil.</title>
        <authorList>
            <person name="Hayatsu M."/>
            <person name="Tago K."/>
            <person name="Uchiyama I."/>
            <person name="Toyoda A."/>
            <person name="Wang Y."/>
            <person name="Shimomura Y."/>
            <person name="Okubo T."/>
            <person name="Kurisu F."/>
            <person name="Hirono Y."/>
            <person name="Nonaka K."/>
            <person name="Akiyama H."/>
            <person name="Itoh T."/>
            <person name="Takami H."/>
        </authorList>
    </citation>
    <scope>NUCLEOTIDE SEQUENCE [LARGE SCALE GENOMIC DNA]</scope>
    <source>
        <strain evidence="4 5">TAO100</strain>
    </source>
</reference>
<dbReference type="AlphaFoldDB" id="A0A1Q2SN87"/>
<keyword evidence="5" id="KW-1185">Reference proteome</keyword>
<evidence type="ECO:0000259" key="3">
    <source>
        <dbReference type="PROSITE" id="PS51677"/>
    </source>
</evidence>
<dbReference type="OrthoDB" id="9814639at2"/>
<gene>
    <name evidence="4" type="ORF">TAO_1212</name>
</gene>
<sequence>MKIDLFEIWIGKILNLPGGSRLSVLIYHRVLPKPDPLRRGEVDTEAFEGHMRIIKQYFSVLPLTEAIQCLHQGGLPRRALCVTFDDGYQDNVTHALPILQRHGLCASFFIASGHLDGGRMWNDTVIDAIGQASGSILDLRERELGCYDLTTLESRRQAATALIAQLKYSDEVNRREEIAAYILEMAGNPLLNSPMMNRSDIVTLRQAGMEIGGHTRNHPILSCLSFERAQEEIISNKKELEETLGEPIDLFAYPNGKPGIDFRREHVEMVRAAGYKAAVTTAWGAARQGVDLYQIPRFTPWDRTPLRFVARLTENALRYRPVSCPL</sequence>
<comment type="subcellular location">
    <subcellularLocation>
        <location evidence="1">Secreted</location>
    </subcellularLocation>
</comment>
<dbReference type="PANTHER" id="PTHR34216:SF3">
    <property type="entry name" value="POLY-BETA-1,6-N-ACETYL-D-GLUCOSAMINE N-DEACETYLASE"/>
    <property type="match status" value="1"/>
</dbReference>
<dbReference type="GO" id="GO:0005576">
    <property type="term" value="C:extracellular region"/>
    <property type="evidence" value="ECO:0007669"/>
    <property type="project" value="UniProtKB-SubCell"/>
</dbReference>
<evidence type="ECO:0000313" key="5">
    <source>
        <dbReference type="Proteomes" id="UP000243679"/>
    </source>
</evidence>
<dbReference type="Proteomes" id="UP000243679">
    <property type="component" value="Chromosome"/>
</dbReference>
<dbReference type="GO" id="GO:0016810">
    <property type="term" value="F:hydrolase activity, acting on carbon-nitrogen (but not peptide) bonds"/>
    <property type="evidence" value="ECO:0007669"/>
    <property type="project" value="InterPro"/>
</dbReference>
<dbReference type="InterPro" id="IPR002509">
    <property type="entry name" value="NODB_dom"/>
</dbReference>
<evidence type="ECO:0000256" key="1">
    <source>
        <dbReference type="ARBA" id="ARBA00004613"/>
    </source>
</evidence>
<dbReference type="SUPFAM" id="SSF88713">
    <property type="entry name" value="Glycoside hydrolase/deacetylase"/>
    <property type="match status" value="1"/>
</dbReference>
<dbReference type="CDD" id="cd10918">
    <property type="entry name" value="CE4_NodB_like_5s_6s"/>
    <property type="match status" value="1"/>
</dbReference>
<proteinExistence type="predicted"/>
<dbReference type="RefSeq" id="WP_096527111.1">
    <property type="nucleotide sequence ID" value="NZ_AP014836.1"/>
</dbReference>